<dbReference type="RefSeq" id="WP_111062360.1">
    <property type="nucleotide sequence ID" value="NZ_JBHUCU010000002.1"/>
</dbReference>
<sequence>MSIKFIFIYLLIWSGAVYGQDKFGALHSNYSPTNSVHINPTSMLDAKTWLDIHIVGLGSYVNNNLLAIENTSALALARGQEITVDQLTFNDNRNNYHVYNRNDVSALSVILSQGDHAFGLSFQGQSFVDLRRLNSSISEPLSRLLSGDSIHDFSNFDLNNLKANGISYGEVKISYAYTFKKINRDMFMIGVSVKKLFPIVGAAGKVSEANYQILQNNDVFINRFVGDIMYSQSPSFTLKGGVGLDLGFTYQKMKDRSSTYFPNSSRNGCTPKFYRYKIGVSIIDIGRLKLENTDPETYAVDERDLTISENTLSSVNTGTAEGAINNPTKIGLPTALSVQLDFNVWENKFYINGTLTHGIPPFINSFGVRRASSLSVTPRFETKWFDIAVPFSLYEYSRPQMGFSLRLYSLTIGTDKLWSTLVRSNMYGADIYAQLKVPLFKNPACKEKNGRSKSRSGKRKHKKRKVCAAYR</sequence>
<dbReference type="InterPro" id="IPR043781">
    <property type="entry name" value="DUF5723"/>
</dbReference>
<dbReference type="AlphaFoldDB" id="A0A2W1N1Q2"/>
<feature type="domain" description="DUF5723" evidence="2">
    <location>
        <begin position="45"/>
        <end position="415"/>
    </location>
</feature>
<dbReference type="EMBL" id="QKSB01000002">
    <property type="protein sequence ID" value="PZE18207.1"/>
    <property type="molecule type" value="Genomic_DNA"/>
</dbReference>
<keyword evidence="4" id="KW-1185">Reference proteome</keyword>
<feature type="region of interest" description="Disordered" evidence="1">
    <location>
        <begin position="446"/>
        <end position="471"/>
    </location>
</feature>
<name>A0A2W1N1Q2_9FLAO</name>
<gene>
    <name evidence="3" type="ORF">DNU06_06220</name>
</gene>
<feature type="compositionally biased region" description="Basic residues" evidence="1">
    <location>
        <begin position="451"/>
        <end position="471"/>
    </location>
</feature>
<accession>A0A2W1N1Q2</accession>
<proteinExistence type="predicted"/>
<dbReference type="Pfam" id="PF18990">
    <property type="entry name" value="DUF5723"/>
    <property type="match status" value="1"/>
</dbReference>
<dbReference type="OrthoDB" id="9805336at2"/>
<evidence type="ECO:0000259" key="2">
    <source>
        <dbReference type="Pfam" id="PF18990"/>
    </source>
</evidence>
<evidence type="ECO:0000313" key="3">
    <source>
        <dbReference type="EMBL" id="PZE18207.1"/>
    </source>
</evidence>
<dbReference type="Proteomes" id="UP000249248">
    <property type="component" value="Unassembled WGS sequence"/>
</dbReference>
<comment type="caution">
    <text evidence="3">The sequence shown here is derived from an EMBL/GenBank/DDBJ whole genome shotgun (WGS) entry which is preliminary data.</text>
</comment>
<protein>
    <recommendedName>
        <fullName evidence="2">DUF5723 domain-containing protein</fullName>
    </recommendedName>
</protein>
<organism evidence="3 4">
    <name type="scientific">Putridiphycobacter roseus</name>
    <dbReference type="NCBI Taxonomy" id="2219161"/>
    <lineage>
        <taxon>Bacteria</taxon>
        <taxon>Pseudomonadati</taxon>
        <taxon>Bacteroidota</taxon>
        <taxon>Flavobacteriia</taxon>
        <taxon>Flavobacteriales</taxon>
        <taxon>Crocinitomicaceae</taxon>
        <taxon>Putridiphycobacter</taxon>
    </lineage>
</organism>
<reference evidence="3 4" key="1">
    <citation type="submission" date="2018-06" db="EMBL/GenBank/DDBJ databases">
        <title>The draft genome sequence of Crocinitomix sp. SM1701.</title>
        <authorList>
            <person name="Zhang X."/>
        </authorList>
    </citation>
    <scope>NUCLEOTIDE SEQUENCE [LARGE SCALE GENOMIC DNA]</scope>
    <source>
        <strain evidence="3 4">SM1701</strain>
    </source>
</reference>
<evidence type="ECO:0000313" key="4">
    <source>
        <dbReference type="Proteomes" id="UP000249248"/>
    </source>
</evidence>
<evidence type="ECO:0000256" key="1">
    <source>
        <dbReference type="SAM" id="MobiDB-lite"/>
    </source>
</evidence>